<protein>
    <submittedName>
        <fullName evidence="9">Glutathione S-transferase theta-1</fullName>
    </submittedName>
</protein>
<evidence type="ECO:0000256" key="6">
    <source>
        <dbReference type="SAM" id="MobiDB-lite"/>
    </source>
</evidence>
<dbReference type="Gene3D" id="1.20.1050.10">
    <property type="match status" value="1"/>
</dbReference>
<dbReference type="SFLD" id="SFLDG00358">
    <property type="entry name" value="Main_(cytGST)"/>
    <property type="match status" value="1"/>
</dbReference>
<feature type="compositionally biased region" description="Basic and acidic residues" evidence="6">
    <location>
        <begin position="264"/>
        <end position="299"/>
    </location>
</feature>
<dbReference type="OrthoDB" id="422574at2759"/>
<dbReference type="PROSITE" id="PS50404">
    <property type="entry name" value="GST_NTER"/>
    <property type="match status" value="1"/>
</dbReference>
<dbReference type="InterPro" id="IPR040079">
    <property type="entry name" value="Glutathione_S-Trfase"/>
</dbReference>
<evidence type="ECO:0000256" key="2">
    <source>
        <dbReference type="ARBA" id="ARBA00009899"/>
    </source>
</evidence>
<evidence type="ECO:0000256" key="4">
    <source>
        <dbReference type="ARBA" id="ARBA00022679"/>
    </source>
</evidence>
<dbReference type="Pfam" id="PF02798">
    <property type="entry name" value="GST_N"/>
    <property type="match status" value="1"/>
</dbReference>
<dbReference type="InterPro" id="IPR004045">
    <property type="entry name" value="Glutathione_S-Trfase_N"/>
</dbReference>
<evidence type="ECO:0000256" key="3">
    <source>
        <dbReference type="ARBA" id="ARBA00022490"/>
    </source>
</evidence>
<dbReference type="InterPro" id="IPR004046">
    <property type="entry name" value="GST_C"/>
</dbReference>
<evidence type="ECO:0000256" key="1">
    <source>
        <dbReference type="ARBA" id="ARBA00004496"/>
    </source>
</evidence>
<feature type="region of interest" description="Disordered" evidence="6">
    <location>
        <begin position="237"/>
        <end position="308"/>
    </location>
</feature>
<dbReference type="Proteomes" id="UP001152320">
    <property type="component" value="Chromosome 4"/>
</dbReference>
<feature type="compositionally biased region" description="Basic and acidic residues" evidence="6">
    <location>
        <begin position="237"/>
        <end position="256"/>
    </location>
</feature>
<dbReference type="PANTHER" id="PTHR43917:SF8">
    <property type="entry name" value="GH16740P-RELATED"/>
    <property type="match status" value="1"/>
</dbReference>
<dbReference type="Pfam" id="PF00043">
    <property type="entry name" value="GST_C"/>
    <property type="match status" value="1"/>
</dbReference>
<dbReference type="SFLD" id="SFLDS00019">
    <property type="entry name" value="Glutathione_Transferase_(cytos"/>
    <property type="match status" value="1"/>
</dbReference>
<name>A0A9Q1CE67_HOLLE</name>
<keyword evidence="3" id="KW-0963">Cytoplasm</keyword>
<keyword evidence="10" id="KW-1185">Reference proteome</keyword>
<dbReference type="InterPro" id="IPR040077">
    <property type="entry name" value="GST_C_Theta"/>
</dbReference>
<evidence type="ECO:0000259" key="7">
    <source>
        <dbReference type="PROSITE" id="PS50404"/>
    </source>
</evidence>
<dbReference type="GO" id="GO:0006749">
    <property type="term" value="P:glutathione metabolic process"/>
    <property type="evidence" value="ECO:0007669"/>
    <property type="project" value="TreeGrafter"/>
</dbReference>
<comment type="subcellular location">
    <subcellularLocation>
        <location evidence="1">Cytoplasm</location>
    </subcellularLocation>
</comment>
<feature type="domain" description="GST C-terminal" evidence="8">
    <location>
        <begin position="88"/>
        <end position="221"/>
    </location>
</feature>
<dbReference type="GO" id="GO:0005737">
    <property type="term" value="C:cytoplasm"/>
    <property type="evidence" value="ECO:0007669"/>
    <property type="project" value="UniProtKB-SubCell"/>
</dbReference>
<proteinExistence type="inferred from homology"/>
<keyword evidence="4" id="KW-0808">Transferase</keyword>
<feature type="domain" description="GST N-terminal" evidence="7">
    <location>
        <begin position="1"/>
        <end position="82"/>
    </location>
</feature>
<organism evidence="9 10">
    <name type="scientific">Holothuria leucospilota</name>
    <name type="common">Black long sea cucumber</name>
    <name type="synonym">Mertensiothuria leucospilota</name>
    <dbReference type="NCBI Taxonomy" id="206669"/>
    <lineage>
        <taxon>Eukaryota</taxon>
        <taxon>Metazoa</taxon>
        <taxon>Echinodermata</taxon>
        <taxon>Eleutherozoa</taxon>
        <taxon>Echinozoa</taxon>
        <taxon>Holothuroidea</taxon>
        <taxon>Aspidochirotacea</taxon>
        <taxon>Aspidochirotida</taxon>
        <taxon>Holothuriidae</taxon>
        <taxon>Holothuria</taxon>
    </lineage>
</organism>
<dbReference type="CDD" id="cd03183">
    <property type="entry name" value="GST_C_Theta"/>
    <property type="match status" value="1"/>
</dbReference>
<dbReference type="InterPro" id="IPR036282">
    <property type="entry name" value="Glutathione-S-Trfase_C_sf"/>
</dbReference>
<dbReference type="AlphaFoldDB" id="A0A9Q1CE67"/>
<evidence type="ECO:0000313" key="9">
    <source>
        <dbReference type="EMBL" id="KAJ8043311.1"/>
    </source>
</evidence>
<dbReference type="EMBL" id="JAIZAY010000004">
    <property type="protein sequence ID" value="KAJ8043311.1"/>
    <property type="molecule type" value="Genomic_DNA"/>
</dbReference>
<dbReference type="FunFam" id="1.20.1050.10:FF:000039">
    <property type="entry name" value="Glutathione S-transferase theta-1"/>
    <property type="match status" value="1"/>
</dbReference>
<comment type="caution">
    <text evidence="9">The sequence shown here is derived from an EMBL/GenBank/DDBJ whole genome shotgun (WGS) entry which is preliminary data.</text>
</comment>
<gene>
    <name evidence="9" type="ORF">HOLleu_10339</name>
</gene>
<comment type="similarity">
    <text evidence="2">Belongs to the GST superfamily. Theta family.</text>
</comment>
<dbReference type="GO" id="GO:0004364">
    <property type="term" value="F:glutathione transferase activity"/>
    <property type="evidence" value="ECO:0007669"/>
    <property type="project" value="UniProtKB-EC"/>
</dbReference>
<evidence type="ECO:0000259" key="8">
    <source>
        <dbReference type="PROSITE" id="PS50405"/>
    </source>
</evidence>
<dbReference type="InterPro" id="IPR051369">
    <property type="entry name" value="GST_Theta"/>
</dbReference>
<evidence type="ECO:0000313" key="10">
    <source>
        <dbReference type="Proteomes" id="UP001152320"/>
    </source>
</evidence>
<dbReference type="InterPro" id="IPR036249">
    <property type="entry name" value="Thioredoxin-like_sf"/>
</dbReference>
<dbReference type="InterPro" id="IPR010987">
    <property type="entry name" value="Glutathione-S-Trfase_C-like"/>
</dbReference>
<dbReference type="SFLD" id="SFLDG01153">
    <property type="entry name" value="Main.4:_Theta-like"/>
    <property type="match status" value="1"/>
</dbReference>
<dbReference type="SUPFAM" id="SSF52833">
    <property type="entry name" value="Thioredoxin-like"/>
    <property type="match status" value="1"/>
</dbReference>
<reference evidence="9" key="1">
    <citation type="submission" date="2021-10" db="EMBL/GenBank/DDBJ databases">
        <title>Tropical sea cucumber genome reveals ecological adaptation and Cuvierian tubules defense mechanism.</title>
        <authorList>
            <person name="Chen T."/>
        </authorList>
    </citation>
    <scope>NUCLEOTIDE SEQUENCE</scope>
    <source>
        <strain evidence="9">Nanhai2018</strain>
        <tissue evidence="9">Muscle</tissue>
    </source>
</reference>
<comment type="catalytic activity">
    <reaction evidence="5">
        <text>RX + glutathione = an S-substituted glutathione + a halide anion + H(+)</text>
        <dbReference type="Rhea" id="RHEA:16437"/>
        <dbReference type="ChEBI" id="CHEBI:15378"/>
        <dbReference type="ChEBI" id="CHEBI:16042"/>
        <dbReference type="ChEBI" id="CHEBI:17792"/>
        <dbReference type="ChEBI" id="CHEBI:57925"/>
        <dbReference type="ChEBI" id="CHEBI:90779"/>
        <dbReference type="EC" id="2.5.1.18"/>
    </reaction>
</comment>
<dbReference type="Gene3D" id="3.40.30.10">
    <property type="entry name" value="Glutaredoxin"/>
    <property type="match status" value="1"/>
</dbReference>
<dbReference type="SUPFAM" id="SSF47616">
    <property type="entry name" value="GST C-terminal domain-like"/>
    <property type="match status" value="1"/>
</dbReference>
<sequence>MVLTLYFNPLSAPCRSILMFCKATRIPLVEKVLDLQAGEHKKPQFLLINPMGEIPAIKDDSFLLSESVAIAKYLAEKYQVNLHWYPTDLEKRARVDQILAWHHTNLRRKVIEIFKDEVILPFMRSQKVEASVLEEHVKDLNKSLVHIQKHILGDQDYLCGDEISLADIFVACELMQTNISGRDVLKDYPKLRQWFDLVRVTLSPIFEEVHSAVYEFRDRVIAGNKEEKREEKVKQMREIRRRESTDPEGEVIKLELDDNLNFKPETEADKSREKQNGAQENDVKENDIKENGTNAKEEGNEATVQVGE</sequence>
<dbReference type="PROSITE" id="PS50405">
    <property type="entry name" value="GST_CTER"/>
    <property type="match status" value="1"/>
</dbReference>
<evidence type="ECO:0000256" key="5">
    <source>
        <dbReference type="ARBA" id="ARBA00047960"/>
    </source>
</evidence>
<dbReference type="PANTHER" id="PTHR43917">
    <property type="match status" value="1"/>
</dbReference>
<accession>A0A9Q1CE67</accession>